<dbReference type="Proteomes" id="UP000268059">
    <property type="component" value="Chromosome"/>
</dbReference>
<dbReference type="GO" id="GO:0006310">
    <property type="term" value="P:DNA recombination"/>
    <property type="evidence" value="ECO:0007669"/>
    <property type="project" value="UniProtKB-KW"/>
</dbReference>
<accession>A0A3G9JQ85</accession>
<reference evidence="5 6" key="1">
    <citation type="submission" date="2018-11" db="EMBL/GenBank/DDBJ databases">
        <title>Novel Erysipelotrichaceae bacterium isolated from small intestine of a swine.</title>
        <authorList>
            <person name="Kim J.S."/>
            <person name="Choe H."/>
            <person name="Lee Y.R."/>
            <person name="Kim K.M."/>
            <person name="Park D.S."/>
        </authorList>
    </citation>
    <scope>NUCLEOTIDE SEQUENCE [LARGE SCALE GENOMIC DNA]</scope>
    <source>
        <strain evidence="5 6">SG0102</strain>
    </source>
</reference>
<evidence type="ECO:0000256" key="1">
    <source>
        <dbReference type="ARBA" id="ARBA00008857"/>
    </source>
</evidence>
<sequence length="331" mass="37868">MRRFNEFLQGEYHLYEPKDDPIEALSALHRIIINGYQKYCRKKNNSDWTISSKRAAAIFFLRLIEESGIFDMSFDARDTTAALLHVKNNDQWNNIRLFLIYLHDAGSVSEDYANLIPYAKNKVPYPTVYTIEEIKKIEAVIDRNTLTGKRDYAMILLDTRLGMRAGDIVNLKIADFDFKHNKICLNLNKGGNLQEFVLLPVIKDSINDYLEASGNSGAEYIFESINSPKRKVTTGILRHRLDYYFVKAGIDIKNKKHGPHSIRSSMTSSMVNDGVSYETVRKILGHKDRDAVKHYAALDIETLRKCAIEVKNPSGSFLEFLGGDDKNENMQ</sequence>
<dbReference type="GO" id="GO:0015074">
    <property type="term" value="P:DNA integration"/>
    <property type="evidence" value="ECO:0007669"/>
    <property type="project" value="InterPro"/>
</dbReference>
<dbReference type="InterPro" id="IPR050090">
    <property type="entry name" value="Tyrosine_recombinase_XerCD"/>
</dbReference>
<evidence type="ECO:0000313" key="5">
    <source>
        <dbReference type="EMBL" id="BBH27153.1"/>
    </source>
</evidence>
<dbReference type="InterPro" id="IPR011010">
    <property type="entry name" value="DNA_brk_join_enz"/>
</dbReference>
<dbReference type="KEGG" id="ebm:SG0102_20870"/>
<dbReference type="OrthoDB" id="9785687at2"/>
<keyword evidence="3" id="KW-0233">DNA recombination</keyword>
<evidence type="ECO:0000256" key="3">
    <source>
        <dbReference type="ARBA" id="ARBA00023172"/>
    </source>
</evidence>
<dbReference type="SUPFAM" id="SSF56349">
    <property type="entry name" value="DNA breaking-rejoining enzymes"/>
    <property type="match status" value="1"/>
</dbReference>
<dbReference type="InParanoid" id="A0A3G9JQ85"/>
<proteinExistence type="inferred from homology"/>
<dbReference type="RefSeq" id="WP_157983030.1">
    <property type="nucleotide sequence ID" value="NZ_AP019309.1"/>
</dbReference>
<dbReference type="PANTHER" id="PTHR30349:SF41">
    <property type="entry name" value="INTEGRASE_RECOMBINASE PROTEIN MJ0367-RELATED"/>
    <property type="match status" value="1"/>
</dbReference>
<dbReference type="InterPro" id="IPR013762">
    <property type="entry name" value="Integrase-like_cat_sf"/>
</dbReference>
<name>A0A3G9JQ85_9FIRM</name>
<dbReference type="AlphaFoldDB" id="A0A3G9JQ85"/>
<evidence type="ECO:0000313" key="6">
    <source>
        <dbReference type="Proteomes" id="UP000268059"/>
    </source>
</evidence>
<keyword evidence="2" id="KW-0238">DNA-binding</keyword>
<organism evidence="5 6">
    <name type="scientific">Intestinibaculum porci</name>
    <dbReference type="NCBI Taxonomy" id="2487118"/>
    <lineage>
        <taxon>Bacteria</taxon>
        <taxon>Bacillati</taxon>
        <taxon>Bacillota</taxon>
        <taxon>Erysipelotrichia</taxon>
        <taxon>Erysipelotrichales</taxon>
        <taxon>Erysipelotrichaceae</taxon>
        <taxon>Intestinibaculum</taxon>
    </lineage>
</organism>
<protein>
    <recommendedName>
        <fullName evidence="4">Tyr recombinase domain-containing protein</fullName>
    </recommendedName>
</protein>
<dbReference type="EMBL" id="AP019309">
    <property type="protein sequence ID" value="BBH27153.1"/>
    <property type="molecule type" value="Genomic_DNA"/>
</dbReference>
<keyword evidence="6" id="KW-1185">Reference proteome</keyword>
<evidence type="ECO:0000256" key="2">
    <source>
        <dbReference type="ARBA" id="ARBA00023125"/>
    </source>
</evidence>
<dbReference type="GO" id="GO:0003677">
    <property type="term" value="F:DNA binding"/>
    <property type="evidence" value="ECO:0007669"/>
    <property type="project" value="UniProtKB-KW"/>
</dbReference>
<evidence type="ECO:0000259" key="4">
    <source>
        <dbReference type="PROSITE" id="PS51898"/>
    </source>
</evidence>
<dbReference type="PROSITE" id="PS51898">
    <property type="entry name" value="TYR_RECOMBINASE"/>
    <property type="match status" value="1"/>
</dbReference>
<dbReference type="PANTHER" id="PTHR30349">
    <property type="entry name" value="PHAGE INTEGRASE-RELATED"/>
    <property type="match status" value="1"/>
</dbReference>
<gene>
    <name evidence="5" type="ORF">SG0102_20870</name>
</gene>
<feature type="domain" description="Tyr recombinase" evidence="4">
    <location>
        <begin position="124"/>
        <end position="308"/>
    </location>
</feature>
<comment type="similarity">
    <text evidence="1">Belongs to the 'phage' integrase family.</text>
</comment>
<dbReference type="Pfam" id="PF00589">
    <property type="entry name" value="Phage_integrase"/>
    <property type="match status" value="1"/>
</dbReference>
<dbReference type="Gene3D" id="1.10.443.10">
    <property type="entry name" value="Intergrase catalytic core"/>
    <property type="match status" value="1"/>
</dbReference>
<dbReference type="InterPro" id="IPR002104">
    <property type="entry name" value="Integrase_catalytic"/>
</dbReference>